<evidence type="ECO:0000259" key="6">
    <source>
        <dbReference type="Pfam" id="PF04042"/>
    </source>
</evidence>
<dbReference type="Proteomes" id="UP000053780">
    <property type="component" value="Unassembled WGS sequence"/>
</dbReference>
<evidence type="ECO:0000313" key="8">
    <source>
        <dbReference type="EMBL" id="EQB60213.1"/>
    </source>
</evidence>
<dbReference type="InterPro" id="IPR007185">
    <property type="entry name" value="DNA_pol_a/d/e_bsu"/>
</dbReference>
<protein>
    <recommendedName>
        <fullName evidence="3">DNA polymerase alpha subunit B</fullName>
    </recommendedName>
</protein>
<dbReference type="AlphaFoldDB" id="T0L696"/>
<dbReference type="InterPro" id="IPR054300">
    <property type="entry name" value="OB_DPOA2"/>
</dbReference>
<evidence type="ECO:0000313" key="9">
    <source>
        <dbReference type="Proteomes" id="UP000053780"/>
    </source>
</evidence>
<comment type="similarity">
    <text evidence="2">Belongs to the DNA polymerase alpha subunit B family.</text>
</comment>
<comment type="subcellular location">
    <subcellularLocation>
        <location evidence="1">Nucleus</location>
    </subcellularLocation>
</comment>
<evidence type="ECO:0000256" key="1">
    <source>
        <dbReference type="ARBA" id="ARBA00004123"/>
    </source>
</evidence>
<dbReference type="InterPro" id="IPR016722">
    <property type="entry name" value="DNA_pol_alpha_bsu"/>
</dbReference>
<evidence type="ECO:0000259" key="7">
    <source>
        <dbReference type="Pfam" id="PF22062"/>
    </source>
</evidence>
<dbReference type="Pfam" id="PF22062">
    <property type="entry name" value="OB_DPOA2"/>
    <property type="match status" value="1"/>
</dbReference>
<name>T0L696_9MICR</name>
<dbReference type="VEuPathDB" id="MicrosporidiaDB:NAPIS_ORF02219"/>
<dbReference type="HOGENOM" id="CLU_014923_3_2_1"/>
<dbReference type="OrthoDB" id="336885at2759"/>
<dbReference type="PANTHER" id="PTHR23061">
    <property type="entry name" value="DNA POLYMERASE 2 ALPHA 70 KDA SUBUNIT"/>
    <property type="match status" value="1"/>
</dbReference>
<keyword evidence="5" id="KW-0539">Nucleus</keyword>
<dbReference type="GO" id="GO:0006270">
    <property type="term" value="P:DNA replication initiation"/>
    <property type="evidence" value="ECO:0007669"/>
    <property type="project" value="TreeGrafter"/>
</dbReference>
<sequence>MIIKDTDNNLCLVNTVDESNNVLLKLNLNYLKQYSFFTGQLVTFKGKNLNGNELIVEKYECLYTLPFNDNVKKNDFVIEIIQNSSNILKTLSNDSVVIFLGCEISEDIKKWSYANKSNKILHVPTLDSINTINVFPQPPIYDDNIHIEKLSNPCELELNNNSIFINTLPVIDEIKENEVLKNEKCNNQIKCAQFLFKGDELDRLIAHLLFQASFCPVFPSRYNIEYDDKILEQKIHPDLYIIRSEKFPLFVRQSGPIHVINIGLGNCKINQKDGNIDVFNI</sequence>
<keyword evidence="9" id="KW-1185">Reference proteome</keyword>
<dbReference type="EMBL" id="KE647314">
    <property type="protein sequence ID" value="EQB60213.1"/>
    <property type="molecule type" value="Genomic_DNA"/>
</dbReference>
<reference evidence="8 9" key="1">
    <citation type="journal article" date="2013" name="BMC Genomics">
        <title>Genome sequencing and comparative genomics of honey bee microsporidia, Nosema apis reveal novel insights into host-parasite interactions.</title>
        <authorList>
            <person name="Chen Yp."/>
            <person name="Pettis J.S."/>
            <person name="Zhao Y."/>
            <person name="Liu X."/>
            <person name="Tallon L.J."/>
            <person name="Sadzewicz L.D."/>
            <person name="Li R."/>
            <person name="Zheng H."/>
            <person name="Huang S."/>
            <person name="Zhang X."/>
            <person name="Hamilton M.C."/>
            <person name="Pernal S.F."/>
            <person name="Melathopoulos A.P."/>
            <person name="Yan X."/>
            <person name="Evans J.D."/>
        </authorList>
    </citation>
    <scope>NUCLEOTIDE SEQUENCE [LARGE SCALE GENOMIC DNA]</scope>
    <source>
        <strain evidence="8 9">BRL 01</strain>
    </source>
</reference>
<evidence type="ECO:0000256" key="5">
    <source>
        <dbReference type="ARBA" id="ARBA00023242"/>
    </source>
</evidence>
<dbReference type="Pfam" id="PF04042">
    <property type="entry name" value="DNA_pol_E_B"/>
    <property type="match status" value="1"/>
</dbReference>
<evidence type="ECO:0000256" key="3">
    <source>
        <dbReference type="ARBA" id="ARBA00018596"/>
    </source>
</evidence>
<accession>T0L696</accession>
<organism evidence="8 9">
    <name type="scientific">Vairimorpha apis BRL 01</name>
    <dbReference type="NCBI Taxonomy" id="1037528"/>
    <lineage>
        <taxon>Eukaryota</taxon>
        <taxon>Fungi</taxon>
        <taxon>Fungi incertae sedis</taxon>
        <taxon>Microsporidia</taxon>
        <taxon>Nosematidae</taxon>
        <taxon>Vairimorpha</taxon>
    </lineage>
</organism>
<feature type="domain" description="DNA polymerase alpha/delta/epsilon subunit B" evidence="6">
    <location>
        <begin position="116"/>
        <end position="248"/>
    </location>
</feature>
<proteinExistence type="inferred from homology"/>
<gene>
    <name evidence="8" type="ORF">NAPIS_ORF02219</name>
</gene>
<evidence type="ECO:0000256" key="4">
    <source>
        <dbReference type="ARBA" id="ARBA00022705"/>
    </source>
</evidence>
<evidence type="ECO:0000256" key="2">
    <source>
        <dbReference type="ARBA" id="ARBA00007299"/>
    </source>
</evidence>
<dbReference type="PANTHER" id="PTHR23061:SF12">
    <property type="entry name" value="DNA POLYMERASE ALPHA SUBUNIT B"/>
    <property type="match status" value="1"/>
</dbReference>
<dbReference type="GO" id="GO:0005658">
    <property type="term" value="C:alpha DNA polymerase:primase complex"/>
    <property type="evidence" value="ECO:0007669"/>
    <property type="project" value="TreeGrafter"/>
</dbReference>
<feature type="domain" description="DNA polymerase alpha subunit B OB" evidence="7">
    <location>
        <begin position="12"/>
        <end position="58"/>
    </location>
</feature>
<dbReference type="GO" id="GO:0003677">
    <property type="term" value="F:DNA binding"/>
    <property type="evidence" value="ECO:0007669"/>
    <property type="project" value="InterPro"/>
</dbReference>
<keyword evidence="4" id="KW-0235">DNA replication</keyword>